<dbReference type="SUPFAM" id="SSF52540">
    <property type="entry name" value="P-loop containing nucleoside triphosphate hydrolases"/>
    <property type="match status" value="1"/>
</dbReference>
<accession>G9WNW4</accession>
<organism evidence="6 7">
    <name type="scientific">Oribacterium parvum ACB1</name>
    <dbReference type="NCBI Taxonomy" id="796943"/>
    <lineage>
        <taxon>Bacteria</taxon>
        <taxon>Bacillati</taxon>
        <taxon>Bacillota</taxon>
        <taxon>Clostridia</taxon>
        <taxon>Lachnospirales</taxon>
        <taxon>Lachnospiraceae</taxon>
        <taxon>Oribacterium</taxon>
    </lineage>
</organism>
<dbReference type="NCBIfam" id="TIGR00231">
    <property type="entry name" value="small_GTP"/>
    <property type="match status" value="1"/>
</dbReference>
<keyword evidence="1" id="KW-0547">Nucleotide-binding</keyword>
<dbReference type="Proteomes" id="UP000018461">
    <property type="component" value="Unassembled WGS sequence"/>
</dbReference>
<dbReference type="STRING" id="796943.HMPREF9625_01047"/>
<protein>
    <submittedName>
        <fullName evidence="6">Small GTP-binding protein domain protein</fullName>
    </submittedName>
</protein>
<dbReference type="Gene3D" id="3.30.70.240">
    <property type="match status" value="1"/>
</dbReference>
<dbReference type="GO" id="GO:0003924">
    <property type="term" value="F:GTPase activity"/>
    <property type="evidence" value="ECO:0007669"/>
    <property type="project" value="InterPro"/>
</dbReference>
<dbReference type="PANTHER" id="PTHR43261:SF1">
    <property type="entry name" value="RIBOSOME-RELEASING FACTOR 2, MITOCHONDRIAL"/>
    <property type="match status" value="1"/>
</dbReference>
<dbReference type="GO" id="GO:0032790">
    <property type="term" value="P:ribosome disassembly"/>
    <property type="evidence" value="ECO:0007669"/>
    <property type="project" value="TreeGrafter"/>
</dbReference>
<evidence type="ECO:0000313" key="7">
    <source>
        <dbReference type="Proteomes" id="UP000018461"/>
    </source>
</evidence>
<evidence type="ECO:0000259" key="5">
    <source>
        <dbReference type="PROSITE" id="PS51722"/>
    </source>
</evidence>
<feature type="region of interest" description="Disordered" evidence="4">
    <location>
        <begin position="274"/>
        <end position="296"/>
    </location>
</feature>
<dbReference type="InterPro" id="IPR027417">
    <property type="entry name" value="P-loop_NTPase"/>
</dbReference>
<dbReference type="AlphaFoldDB" id="G9WNW4"/>
<evidence type="ECO:0000256" key="2">
    <source>
        <dbReference type="ARBA" id="ARBA00022917"/>
    </source>
</evidence>
<keyword evidence="3" id="KW-0342">GTP-binding</keyword>
<dbReference type="GO" id="GO:0006412">
    <property type="term" value="P:translation"/>
    <property type="evidence" value="ECO:0007669"/>
    <property type="project" value="UniProtKB-KW"/>
</dbReference>
<evidence type="ECO:0000313" key="6">
    <source>
        <dbReference type="EMBL" id="EHL10851.1"/>
    </source>
</evidence>
<gene>
    <name evidence="6" type="ORF">HMPREF9625_01047</name>
</gene>
<dbReference type="InterPro" id="IPR010298">
    <property type="entry name" value="YacP-like"/>
</dbReference>
<dbReference type="Gene3D" id="3.30.230.10">
    <property type="match status" value="1"/>
</dbReference>
<keyword evidence="2" id="KW-0648">Protein biosynthesis</keyword>
<dbReference type="PRINTS" id="PR00315">
    <property type="entry name" value="ELONGATNFCT"/>
</dbReference>
<name>G9WNW4_9FIRM</name>
<dbReference type="InterPro" id="IPR014721">
    <property type="entry name" value="Ribsml_uS5_D2-typ_fold_subgr"/>
</dbReference>
<feature type="domain" description="Tr-type G" evidence="5">
    <location>
        <begin position="1"/>
        <end position="274"/>
    </location>
</feature>
<comment type="caution">
    <text evidence="6">The sequence shown here is derived from an EMBL/GenBank/DDBJ whole genome shotgun (WGS) entry which is preliminary data.</text>
</comment>
<dbReference type="PANTHER" id="PTHR43261">
    <property type="entry name" value="TRANSLATION ELONGATION FACTOR G-RELATED"/>
    <property type="match status" value="1"/>
</dbReference>
<dbReference type="PROSITE" id="PS51722">
    <property type="entry name" value="G_TR_2"/>
    <property type="match status" value="1"/>
</dbReference>
<proteinExistence type="predicted"/>
<dbReference type="CDD" id="cd10912">
    <property type="entry name" value="PIN_YacP-like"/>
    <property type="match status" value="1"/>
</dbReference>
<dbReference type="Pfam" id="PF05991">
    <property type="entry name" value="NYN_YacP"/>
    <property type="match status" value="1"/>
</dbReference>
<dbReference type="HOGENOM" id="CLU_324872_0_0_9"/>
<dbReference type="PATRIC" id="fig|796943.3.peg.1476"/>
<keyword evidence="7" id="KW-1185">Reference proteome</keyword>
<dbReference type="GO" id="GO:0005525">
    <property type="term" value="F:GTP binding"/>
    <property type="evidence" value="ECO:0007669"/>
    <property type="project" value="UniProtKB-KW"/>
</dbReference>
<dbReference type="EMBL" id="AFZC02000003">
    <property type="protein sequence ID" value="EHL10851.1"/>
    <property type="molecule type" value="Genomic_DNA"/>
</dbReference>
<dbReference type="InterPro" id="IPR005225">
    <property type="entry name" value="Small_GTP-bd"/>
</dbReference>
<dbReference type="InterPro" id="IPR000795">
    <property type="entry name" value="T_Tr_GTP-bd_dom"/>
</dbReference>
<reference evidence="6" key="1">
    <citation type="submission" date="2011-08" db="EMBL/GenBank/DDBJ databases">
        <authorList>
            <consortium name="The Broad Institute Genome Sequencing Platform"/>
            <person name="Earl A."/>
            <person name="Ward D."/>
            <person name="Feldgarden M."/>
            <person name="Gevers D."/>
            <person name="Sizova M."/>
            <person name="Hazen A."/>
            <person name="Epstein S."/>
            <person name="Young S.K."/>
            <person name="Zeng Q."/>
            <person name="Gargeya S."/>
            <person name="Fitzgerald M."/>
            <person name="Haas B."/>
            <person name="Abouelleil A."/>
            <person name="Alvarado L."/>
            <person name="Arachchi H.M."/>
            <person name="Berlin A."/>
            <person name="Brown A."/>
            <person name="Chapman S.B."/>
            <person name="Chen Z."/>
            <person name="Dunbar C."/>
            <person name="Freedman E."/>
            <person name="Gearin G."/>
            <person name="Gellesch M."/>
            <person name="Goldberg J."/>
            <person name="Griggs A."/>
            <person name="Gujja S."/>
            <person name="Heiman D."/>
            <person name="Howarth C."/>
            <person name="Larson L."/>
            <person name="Lui A."/>
            <person name="MacDonald P.J.P."/>
            <person name="Montmayeur A."/>
            <person name="Murphy C."/>
            <person name="Neiman D."/>
            <person name="Pearson M."/>
            <person name="Priest M."/>
            <person name="Roberts A."/>
            <person name="Saif S."/>
            <person name="Shea T."/>
            <person name="Shenoy N."/>
            <person name="Sisk P."/>
            <person name="Stolte C."/>
            <person name="Sykes S."/>
            <person name="Wortman J."/>
            <person name="Nusbaum C."/>
            <person name="Birren B."/>
        </authorList>
    </citation>
    <scope>NUCLEOTIDE SEQUENCE</scope>
    <source>
        <strain evidence="6">ACB1</strain>
    </source>
</reference>
<evidence type="ECO:0000256" key="4">
    <source>
        <dbReference type="SAM" id="MobiDB-lite"/>
    </source>
</evidence>
<reference evidence="6" key="2">
    <citation type="submission" date="2013-03" db="EMBL/GenBank/DDBJ databases">
        <title>The Genome Sequence of Oribacterium sp. ACB1.</title>
        <authorList>
            <consortium name="The Broad Institute Genomics Platform"/>
            <consortium name="The Broad Institute Genome Sequencing Center for Infectious Disease"/>
            <person name="Earl A."/>
            <person name="Ward D."/>
            <person name="Feldgarden M."/>
            <person name="Gevers D."/>
            <person name="Sizova M."/>
            <person name="Hazen A."/>
            <person name="Epstein S."/>
            <person name="Walker B."/>
            <person name="Young S."/>
            <person name="Zeng Q."/>
            <person name="Gargeya S."/>
            <person name="Fitzgerald M."/>
            <person name="Haas B."/>
            <person name="Abouelleil A."/>
            <person name="Allen A.W."/>
            <person name="Alvarado L."/>
            <person name="Arachchi H.M."/>
            <person name="Berlin A.M."/>
            <person name="Chapman S.B."/>
            <person name="Gainer-Dewar J."/>
            <person name="Goldberg J."/>
            <person name="Griggs A."/>
            <person name="Gujja S."/>
            <person name="Hansen M."/>
            <person name="Howarth C."/>
            <person name="Imamovic A."/>
            <person name="Ireland A."/>
            <person name="Larimer J."/>
            <person name="McCowan C."/>
            <person name="Murphy C."/>
            <person name="Pearson M."/>
            <person name="Poon T.W."/>
            <person name="Priest M."/>
            <person name="Roberts A."/>
            <person name="Saif S."/>
            <person name="Shea T."/>
            <person name="Sisk P."/>
            <person name="Sykes S."/>
            <person name="Wortman J."/>
            <person name="Nusbaum C."/>
            <person name="Birren B."/>
        </authorList>
    </citation>
    <scope>NUCLEOTIDE SEQUENCE [LARGE SCALE GENOMIC DNA]</scope>
    <source>
        <strain evidence="6">ACB1</strain>
    </source>
</reference>
<dbReference type="Gene3D" id="3.40.50.300">
    <property type="entry name" value="P-loop containing nucleotide triphosphate hydrolases"/>
    <property type="match status" value="1"/>
</dbReference>
<evidence type="ECO:0000256" key="3">
    <source>
        <dbReference type="ARBA" id="ARBA00023134"/>
    </source>
</evidence>
<evidence type="ECO:0000256" key="1">
    <source>
        <dbReference type="ARBA" id="ARBA00022741"/>
    </source>
</evidence>
<sequence length="928" mass="107202">MENIVIGLLAHVDRGKTSLSESLLFESGQISKKGRVDHGDSHLDHDELERKKGITIYAKSVYFSRGNKRFFLLDTPGHREFSGEMERALQVLDYGILLLDAKEGIGKREKELWTLAKEAGLPLFFFVNKMDLFHGDKKDLLEDLKRNFPEENILDFHLFQRELFQDDLSRGELFQKGSFQNDSFQNDSFQNDSFQNDFPEKNPAQCDFLESIALSNLESTEEYLETGSLRLSTVVESIEKRQLMPLFFGSALQQEGIGAFLEALSALTVMRKAEKRKEEAGEDGTGREREEKREEKIEEKRGVKTVRDKSEKAGFIYKITHDEKGRRIAKGRLFKGSLALREEWIEGEKLTELRMEQGERYDEISLVEPGMLFSCPVSEKVNQGYFPEEAGNKTKENGFFRLKLTIEGDDILRYAREISAIAKEFPEWKLHIEEESRTVLLNSLGNLQRELMKNIFQKRTGKELEFSAPELVYGEGPRKEAYGRAVIESPGHYFGIFIRLSPLSYTLSEKEKILQKEEILKSEGRKAGGLLSISEKSSLKKDWISLLQNEWEDLDLRGPAFSGPFTNYRIEILEAEWTESRSYYMDLKGALWEALNMAKNNAGLHLYSPVFSYAIRTEQDTTGQVLQEIERLSGKQEELFMEEEKVLLKGKMPGESLPEFLEILQRRGIDADYHFSHFAEMEEEKERKVFIERMGDEEDWEALFYGREEAECIERGILPKKKEKTGEFISDIELEEIFLKTFGPIRNRGQEALLSEQKLVLSKEKEEKQREARAQYERKWSPGKKEILLVDGYNFMFAKNDLKELATEDLMAGREKVVQLLSEYAVFYDKEVYLIFDAYHVKGNQGSRKQFGKNLELIFTKEGESADFTLTKLAKDFSEKGRRVSVVTSDQAVQVQAFSGKGVSRYSSREFFVILEDMRKQISEMDLS</sequence>
<dbReference type="RefSeq" id="WP_009534903.1">
    <property type="nucleotide sequence ID" value="NZ_KE148312.1"/>
</dbReference>
<dbReference type="Pfam" id="PF00009">
    <property type="entry name" value="GTP_EFTU"/>
    <property type="match status" value="1"/>
</dbReference>